<evidence type="ECO:0000256" key="1">
    <source>
        <dbReference type="SAM" id="MobiDB-lite"/>
    </source>
</evidence>
<proteinExistence type="predicted"/>
<organism evidence="2 3">
    <name type="scientific">Nitrospirillum amazonense</name>
    <dbReference type="NCBI Taxonomy" id="28077"/>
    <lineage>
        <taxon>Bacteria</taxon>
        <taxon>Pseudomonadati</taxon>
        <taxon>Pseudomonadota</taxon>
        <taxon>Alphaproteobacteria</taxon>
        <taxon>Rhodospirillales</taxon>
        <taxon>Azospirillaceae</taxon>
        <taxon>Nitrospirillum</taxon>
    </lineage>
</organism>
<protein>
    <submittedName>
        <fullName evidence="2">Uncharacterized protein</fullName>
    </submittedName>
</protein>
<feature type="region of interest" description="Disordered" evidence="1">
    <location>
        <begin position="1"/>
        <end position="62"/>
    </location>
</feature>
<sequence length="62" mass="6736">MATGKPSACPKFWGRTRDGSQSMGKDEPYPPNPLSASAQMTEAPPRPEHGGHRLTRPPVFSM</sequence>
<dbReference type="Proteomes" id="UP000318050">
    <property type="component" value="Unassembled WGS sequence"/>
</dbReference>
<dbReference type="EMBL" id="VITT01000039">
    <property type="protein sequence ID" value="TWB47035.1"/>
    <property type="molecule type" value="Genomic_DNA"/>
</dbReference>
<evidence type="ECO:0000313" key="3">
    <source>
        <dbReference type="Proteomes" id="UP000318050"/>
    </source>
</evidence>
<comment type="caution">
    <text evidence="2">The sequence shown here is derived from an EMBL/GenBank/DDBJ whole genome shotgun (WGS) entry which is preliminary data.</text>
</comment>
<gene>
    <name evidence="2" type="ORF">FBZ92_13936</name>
</gene>
<name>A0A560HKJ7_9PROT</name>
<accession>A0A560HKJ7</accession>
<dbReference type="AlphaFoldDB" id="A0A560HKJ7"/>
<evidence type="ECO:0000313" key="2">
    <source>
        <dbReference type="EMBL" id="TWB47035.1"/>
    </source>
</evidence>
<reference evidence="2 3" key="1">
    <citation type="submission" date="2019-06" db="EMBL/GenBank/DDBJ databases">
        <title>Genomic Encyclopedia of Type Strains, Phase IV (KMG-V): Genome sequencing to study the core and pangenomes of soil and plant-associated prokaryotes.</title>
        <authorList>
            <person name="Whitman W."/>
        </authorList>
    </citation>
    <scope>NUCLEOTIDE SEQUENCE [LARGE SCALE GENOMIC DNA]</scope>
    <source>
        <strain evidence="2 3">BR 11140</strain>
    </source>
</reference>